<evidence type="ECO:0000313" key="5">
    <source>
        <dbReference type="Proteomes" id="UP001470230"/>
    </source>
</evidence>
<dbReference type="InterPro" id="IPR002048">
    <property type="entry name" value="EF_hand_dom"/>
</dbReference>
<dbReference type="Proteomes" id="UP001470230">
    <property type="component" value="Unassembled WGS sequence"/>
</dbReference>
<proteinExistence type="predicted"/>
<keyword evidence="1" id="KW-0677">Repeat</keyword>
<dbReference type="PROSITE" id="PS50222">
    <property type="entry name" value="EF_HAND_2"/>
    <property type="match status" value="4"/>
</dbReference>
<sequence length="146" mass="16855">MNLSEQEIQEYKETFAKFDSDGNGHLDKNEIAKVLGCFMKKPTKKEVDKIFSIADTDNSGTLEFDEFISVLQKIRSDNETEYREIFNVFDTDGNGQIDRSELIQAFQRMGESLTPAEVDLLLEQYDTDHNGIIDFNELCQMMKSLY</sequence>
<dbReference type="PRINTS" id="PR00450">
    <property type="entry name" value="RECOVERIN"/>
</dbReference>
<dbReference type="SMART" id="SM00054">
    <property type="entry name" value="EFh"/>
    <property type="match status" value="4"/>
</dbReference>
<feature type="domain" description="EF-hand" evidence="3">
    <location>
        <begin position="113"/>
        <end position="146"/>
    </location>
</feature>
<dbReference type="SUPFAM" id="SSF47473">
    <property type="entry name" value="EF-hand"/>
    <property type="match status" value="1"/>
</dbReference>
<dbReference type="Pfam" id="PF13499">
    <property type="entry name" value="EF-hand_7"/>
    <property type="match status" value="2"/>
</dbReference>
<organism evidence="4 5">
    <name type="scientific">Tritrichomonas musculus</name>
    <dbReference type="NCBI Taxonomy" id="1915356"/>
    <lineage>
        <taxon>Eukaryota</taxon>
        <taxon>Metamonada</taxon>
        <taxon>Parabasalia</taxon>
        <taxon>Tritrichomonadida</taxon>
        <taxon>Tritrichomonadidae</taxon>
        <taxon>Tritrichomonas</taxon>
    </lineage>
</organism>
<dbReference type="Gene3D" id="1.10.238.10">
    <property type="entry name" value="EF-hand"/>
    <property type="match status" value="2"/>
</dbReference>
<dbReference type="InterPro" id="IPR018247">
    <property type="entry name" value="EF_Hand_1_Ca_BS"/>
</dbReference>
<dbReference type="InterPro" id="IPR050230">
    <property type="entry name" value="CALM/Myosin/TropC-like"/>
</dbReference>
<reference evidence="4 5" key="1">
    <citation type="submission" date="2024-04" db="EMBL/GenBank/DDBJ databases">
        <title>Tritrichomonas musculus Genome.</title>
        <authorList>
            <person name="Alves-Ferreira E."/>
            <person name="Grigg M."/>
            <person name="Lorenzi H."/>
            <person name="Galac M."/>
        </authorList>
    </citation>
    <scope>NUCLEOTIDE SEQUENCE [LARGE SCALE GENOMIC DNA]</scope>
    <source>
        <strain evidence="4 5">EAF2021</strain>
    </source>
</reference>
<dbReference type="InterPro" id="IPR011992">
    <property type="entry name" value="EF-hand-dom_pair"/>
</dbReference>
<dbReference type="PROSITE" id="PS00018">
    <property type="entry name" value="EF_HAND_1"/>
    <property type="match status" value="3"/>
</dbReference>
<evidence type="ECO:0000259" key="3">
    <source>
        <dbReference type="PROSITE" id="PS50222"/>
    </source>
</evidence>
<dbReference type="EMBL" id="JAPFFF010000005">
    <property type="protein sequence ID" value="KAK8888984.1"/>
    <property type="molecule type" value="Genomic_DNA"/>
</dbReference>
<evidence type="ECO:0000256" key="2">
    <source>
        <dbReference type="ARBA" id="ARBA00022837"/>
    </source>
</evidence>
<gene>
    <name evidence="4" type="ORF">M9Y10_033725</name>
</gene>
<dbReference type="PANTHER" id="PTHR23048:SF0">
    <property type="entry name" value="CALMODULIN LIKE 3"/>
    <property type="match status" value="1"/>
</dbReference>
<keyword evidence="2" id="KW-0106">Calcium</keyword>
<comment type="caution">
    <text evidence="4">The sequence shown here is derived from an EMBL/GenBank/DDBJ whole genome shotgun (WGS) entry which is preliminary data.</text>
</comment>
<evidence type="ECO:0000313" key="4">
    <source>
        <dbReference type="EMBL" id="KAK8888984.1"/>
    </source>
</evidence>
<name>A0ABR2KCX4_9EUKA</name>
<feature type="domain" description="EF-hand" evidence="3">
    <location>
        <begin position="42"/>
        <end position="76"/>
    </location>
</feature>
<keyword evidence="5" id="KW-1185">Reference proteome</keyword>
<feature type="domain" description="EF-hand" evidence="3">
    <location>
        <begin position="77"/>
        <end position="112"/>
    </location>
</feature>
<dbReference type="PANTHER" id="PTHR23048">
    <property type="entry name" value="MYOSIN LIGHT CHAIN 1, 3"/>
    <property type="match status" value="1"/>
</dbReference>
<feature type="domain" description="EF-hand" evidence="3">
    <location>
        <begin position="6"/>
        <end position="41"/>
    </location>
</feature>
<evidence type="ECO:0000256" key="1">
    <source>
        <dbReference type="ARBA" id="ARBA00022737"/>
    </source>
</evidence>
<accession>A0ABR2KCX4</accession>
<protein>
    <submittedName>
        <fullName evidence="4">Calmodulin-like 3</fullName>
    </submittedName>
</protein>